<comment type="caution">
    <text evidence="1">The sequence shown here is derived from an EMBL/GenBank/DDBJ whole genome shotgun (WGS) entry which is preliminary data.</text>
</comment>
<dbReference type="InterPro" id="IPR027417">
    <property type="entry name" value="P-loop_NTPase"/>
</dbReference>
<dbReference type="SUPFAM" id="SSF52540">
    <property type="entry name" value="P-loop containing nucleoside triphosphate hydrolases"/>
    <property type="match status" value="1"/>
</dbReference>
<dbReference type="AlphaFoldDB" id="A0AAW0DD66"/>
<protein>
    <submittedName>
        <fullName evidence="1">Uncharacterized protein</fullName>
    </submittedName>
</protein>
<dbReference type="EMBL" id="JAYKXP010000016">
    <property type="protein sequence ID" value="KAK7049685.1"/>
    <property type="molecule type" value="Genomic_DNA"/>
</dbReference>
<dbReference type="Gene3D" id="3.40.50.300">
    <property type="entry name" value="P-loop containing nucleotide triphosphate hydrolases"/>
    <property type="match status" value="1"/>
</dbReference>
<gene>
    <name evidence="1" type="ORF">VNI00_005716</name>
</gene>
<dbReference type="PANTHER" id="PTHR48312:SF1">
    <property type="entry name" value="SULFOTRANSFERASE"/>
    <property type="match status" value="1"/>
</dbReference>
<organism evidence="1 2">
    <name type="scientific">Paramarasmius palmivorus</name>
    <dbReference type="NCBI Taxonomy" id="297713"/>
    <lineage>
        <taxon>Eukaryota</taxon>
        <taxon>Fungi</taxon>
        <taxon>Dikarya</taxon>
        <taxon>Basidiomycota</taxon>
        <taxon>Agaricomycotina</taxon>
        <taxon>Agaricomycetes</taxon>
        <taxon>Agaricomycetidae</taxon>
        <taxon>Agaricales</taxon>
        <taxon>Marasmiineae</taxon>
        <taxon>Marasmiaceae</taxon>
        <taxon>Paramarasmius</taxon>
    </lineage>
</organism>
<evidence type="ECO:0000313" key="1">
    <source>
        <dbReference type="EMBL" id="KAK7049685.1"/>
    </source>
</evidence>
<name>A0AAW0DD66_9AGAR</name>
<reference evidence="1 2" key="1">
    <citation type="submission" date="2024-01" db="EMBL/GenBank/DDBJ databases">
        <title>A draft genome for a cacao thread blight-causing isolate of Paramarasmius palmivorus.</title>
        <authorList>
            <person name="Baruah I.K."/>
            <person name="Bukari Y."/>
            <person name="Amoako-Attah I."/>
            <person name="Meinhardt L.W."/>
            <person name="Bailey B.A."/>
            <person name="Cohen S.P."/>
        </authorList>
    </citation>
    <scope>NUCLEOTIDE SEQUENCE [LARGE SCALE GENOMIC DNA]</scope>
    <source>
        <strain evidence="1 2">GH-12</strain>
    </source>
</reference>
<keyword evidence="2" id="KW-1185">Reference proteome</keyword>
<proteinExistence type="predicted"/>
<dbReference type="PANTHER" id="PTHR48312">
    <property type="match status" value="1"/>
</dbReference>
<dbReference type="Proteomes" id="UP001383192">
    <property type="component" value="Unassembled WGS sequence"/>
</dbReference>
<accession>A0AAW0DD66</accession>
<sequence length="259" mass="29412">MHIDADYPSQNKFVMIKEHTVHLMTSEIHAANIPERRECQPTPVIEDRALDLDEAERTIATSGGIPFPVPNPTFLPDRLIKSLTPVFLIRHPGRVFPSFLRASTLIGATVAGGNASLYLSFKWQRIMFDFYKAWYSCPRGAESARPGRENLPIVIDGDKLIDDPQGQIRKMCQLLGLDPAPVQFSWEKKEKFESPAHEVFLSTIGKSTGVIKNKDSKPLNLEEEAAQWAKEWDKKTAQELKIRTEEAMEDYNYLLKESI</sequence>
<evidence type="ECO:0000313" key="2">
    <source>
        <dbReference type="Proteomes" id="UP001383192"/>
    </source>
</evidence>